<dbReference type="PROSITE" id="PS50975">
    <property type="entry name" value="ATP_GRASP"/>
    <property type="match status" value="1"/>
</dbReference>
<dbReference type="PROSITE" id="PS00188">
    <property type="entry name" value="BIOTIN"/>
    <property type="match status" value="1"/>
</dbReference>
<feature type="domain" description="Lipoyl-binding" evidence="6">
    <location>
        <begin position="581"/>
        <end position="660"/>
    </location>
</feature>
<dbReference type="SUPFAM" id="SSF52440">
    <property type="entry name" value="PreATP-grasp domain"/>
    <property type="match status" value="1"/>
</dbReference>
<dbReference type="Pfam" id="PF00289">
    <property type="entry name" value="Biotin_carb_N"/>
    <property type="match status" value="1"/>
</dbReference>
<reference evidence="9" key="1">
    <citation type="submission" date="2020-05" db="EMBL/GenBank/DDBJ databases">
        <authorList>
            <person name="Chiriac C."/>
            <person name="Salcher M."/>
            <person name="Ghai R."/>
            <person name="Kavagutti S V."/>
        </authorList>
    </citation>
    <scope>NUCLEOTIDE SEQUENCE</scope>
</reference>
<dbReference type="SUPFAM" id="SSF51246">
    <property type="entry name" value="Rudiment single hybrid motif"/>
    <property type="match status" value="1"/>
</dbReference>
<dbReference type="InterPro" id="IPR011054">
    <property type="entry name" value="Rudment_hybrid_motif"/>
</dbReference>
<accession>A0A6J7QEB3</accession>
<evidence type="ECO:0000256" key="1">
    <source>
        <dbReference type="ARBA" id="ARBA00001953"/>
    </source>
</evidence>
<dbReference type="CDD" id="cd06850">
    <property type="entry name" value="biotinyl_domain"/>
    <property type="match status" value="1"/>
</dbReference>
<dbReference type="Pfam" id="PF02785">
    <property type="entry name" value="Biotin_carb_C"/>
    <property type="match status" value="1"/>
</dbReference>
<dbReference type="InterPro" id="IPR001882">
    <property type="entry name" value="Biotin_BS"/>
</dbReference>
<dbReference type="InterPro" id="IPR005479">
    <property type="entry name" value="CPAse_ATP-bd"/>
</dbReference>
<evidence type="ECO:0000256" key="2">
    <source>
        <dbReference type="ARBA" id="ARBA00022598"/>
    </source>
</evidence>
<name>A0A6J7QEB3_9ZZZZ</name>
<dbReference type="Pfam" id="PF02786">
    <property type="entry name" value="CPSase_L_D2"/>
    <property type="match status" value="1"/>
</dbReference>
<protein>
    <submittedName>
        <fullName evidence="9">Unannotated protein</fullName>
    </submittedName>
</protein>
<dbReference type="InterPro" id="IPR011764">
    <property type="entry name" value="Biotin_carboxylation_dom"/>
</dbReference>
<sequence length="665" mass="69915">MFTTVLVANRGEIAVRVMRTLARLGIRSVAIYSEADRDALHVAVADEAVLVGPADARRSYLDIDRVVAAAVASGAQAIHPGYGFLSENADFAAACEAAGIVFIGPTSDSIRMMGDKRGAKDAVAALGVPVVPGFHRDDADDAELGAQIEQIGLPVIVKPAAGGGGKGMKVVRDVSEIATSLSSARREALAAFGDGALLLEKYVAAARHVEVQVVGDGAGVVLHLGDRDCTLQRRHQKVVEEAPAPWLPDAVRERMRADSVAIGASVAYRGVGTVEFVVDALDPEQYYFLEMNTRLQVEHPVTEMVTGLDLVELQLRVAAGEGLPLSQDEVQLTGHAVEVRVYAEDGHHGFLPSSGTALAYTEPRGVRVDSGIVVGDTISTNYDPLLLKVIAHADSRDAAFDRLDAALSNTSILGLAHNVGVLRTLLADPTVRRGPMTTSLIAELGLGNVPPEPDAHRAVAAALVLCARREQGAGGSPWTSAVGWRVGAQAPVTVTVADDDQRETVVAVTGGSSHCTVLIDGDSELPATYVVSKDGSAVTVTLGTLTRRFTAAVDESGRDQVVWLGEGGDSWSYRRVRRTVIHREGDIADVDGDIRSPMPGAVILLPKAAGEAVHEGEVVAVVEAMKMEYPLIAPFSGAVESVLVSPGTQVTRGQVLVRLSPEESS</sequence>
<evidence type="ECO:0000313" key="9">
    <source>
        <dbReference type="EMBL" id="CAB5015431.1"/>
    </source>
</evidence>
<dbReference type="Gene3D" id="3.30.470.20">
    <property type="entry name" value="ATP-grasp fold, B domain"/>
    <property type="match status" value="1"/>
</dbReference>
<dbReference type="PANTHER" id="PTHR18866:SF33">
    <property type="entry name" value="METHYLCROTONOYL-COA CARBOXYLASE SUBUNIT ALPHA, MITOCHONDRIAL-RELATED"/>
    <property type="match status" value="1"/>
</dbReference>
<comment type="cofactor">
    <cofactor evidence="1">
        <name>biotin</name>
        <dbReference type="ChEBI" id="CHEBI:57586"/>
    </cofactor>
</comment>
<feature type="domain" description="Biotin carboxylation" evidence="8">
    <location>
        <begin position="1"/>
        <end position="446"/>
    </location>
</feature>
<dbReference type="PROSITE" id="PS50968">
    <property type="entry name" value="BIOTINYL_LIPOYL"/>
    <property type="match status" value="1"/>
</dbReference>
<dbReference type="InterPro" id="IPR048429">
    <property type="entry name" value="MCC_alpha_BT"/>
</dbReference>
<dbReference type="InterPro" id="IPR050856">
    <property type="entry name" value="Biotin_carboxylase_complex"/>
</dbReference>
<evidence type="ECO:0000259" key="6">
    <source>
        <dbReference type="PROSITE" id="PS50968"/>
    </source>
</evidence>
<gene>
    <name evidence="9" type="ORF">UFOPK3992_01432</name>
</gene>
<dbReference type="SUPFAM" id="SSF56059">
    <property type="entry name" value="Glutathione synthetase ATP-binding domain-like"/>
    <property type="match status" value="1"/>
</dbReference>
<proteinExistence type="predicted"/>
<dbReference type="InterPro" id="IPR005481">
    <property type="entry name" value="BC-like_N"/>
</dbReference>
<dbReference type="InterPro" id="IPR005482">
    <property type="entry name" value="Biotin_COase_C"/>
</dbReference>
<dbReference type="InterPro" id="IPR011053">
    <property type="entry name" value="Single_hybrid_motif"/>
</dbReference>
<dbReference type="AlphaFoldDB" id="A0A6J7QEB3"/>
<dbReference type="InterPro" id="IPR016185">
    <property type="entry name" value="PreATP-grasp_dom_sf"/>
</dbReference>
<dbReference type="FunFam" id="3.30.470.20:FF:000028">
    <property type="entry name" value="Methylcrotonoyl-CoA carboxylase subunit alpha, mitochondrial"/>
    <property type="match status" value="1"/>
</dbReference>
<evidence type="ECO:0000259" key="7">
    <source>
        <dbReference type="PROSITE" id="PS50975"/>
    </source>
</evidence>
<dbReference type="SMART" id="SM00878">
    <property type="entry name" value="Biotin_carb_C"/>
    <property type="match status" value="1"/>
</dbReference>
<keyword evidence="3" id="KW-0547">Nucleotide-binding</keyword>
<dbReference type="PROSITE" id="PS00867">
    <property type="entry name" value="CPSASE_2"/>
    <property type="match status" value="1"/>
</dbReference>
<dbReference type="InterPro" id="IPR000089">
    <property type="entry name" value="Biotin_lipoyl"/>
</dbReference>
<keyword evidence="2" id="KW-0436">Ligase</keyword>
<feature type="domain" description="ATP-grasp" evidence="7">
    <location>
        <begin position="120"/>
        <end position="319"/>
    </location>
</feature>
<dbReference type="GO" id="GO:0005524">
    <property type="term" value="F:ATP binding"/>
    <property type="evidence" value="ECO:0007669"/>
    <property type="project" value="UniProtKB-KW"/>
</dbReference>
<keyword evidence="4" id="KW-0067">ATP-binding</keyword>
<dbReference type="Pfam" id="PF21139">
    <property type="entry name" value="BT_MCC_alpha"/>
    <property type="match status" value="1"/>
</dbReference>
<dbReference type="FunFam" id="3.40.50.20:FF:000010">
    <property type="entry name" value="Propionyl-CoA carboxylase subunit alpha"/>
    <property type="match status" value="1"/>
</dbReference>
<evidence type="ECO:0000259" key="8">
    <source>
        <dbReference type="PROSITE" id="PS50979"/>
    </source>
</evidence>
<evidence type="ECO:0000256" key="4">
    <source>
        <dbReference type="ARBA" id="ARBA00022840"/>
    </source>
</evidence>
<evidence type="ECO:0000256" key="3">
    <source>
        <dbReference type="ARBA" id="ARBA00022741"/>
    </source>
</evidence>
<organism evidence="9">
    <name type="scientific">freshwater metagenome</name>
    <dbReference type="NCBI Taxonomy" id="449393"/>
    <lineage>
        <taxon>unclassified sequences</taxon>
        <taxon>metagenomes</taxon>
        <taxon>ecological metagenomes</taxon>
    </lineage>
</organism>
<keyword evidence="5" id="KW-0092">Biotin</keyword>
<dbReference type="Gene3D" id="3.30.700.40">
    <property type="match status" value="1"/>
</dbReference>
<dbReference type="GO" id="GO:0046872">
    <property type="term" value="F:metal ion binding"/>
    <property type="evidence" value="ECO:0007669"/>
    <property type="project" value="InterPro"/>
</dbReference>
<dbReference type="PROSITE" id="PS50979">
    <property type="entry name" value="BC"/>
    <property type="match status" value="1"/>
</dbReference>
<dbReference type="EMBL" id="CAFBOZ010000221">
    <property type="protein sequence ID" value="CAB5015431.1"/>
    <property type="molecule type" value="Genomic_DNA"/>
</dbReference>
<dbReference type="SUPFAM" id="SSF51230">
    <property type="entry name" value="Single hybrid motif"/>
    <property type="match status" value="1"/>
</dbReference>
<dbReference type="PANTHER" id="PTHR18866">
    <property type="entry name" value="CARBOXYLASE:PYRUVATE/ACETYL-COA/PROPIONYL-COA CARBOXYLASE"/>
    <property type="match status" value="1"/>
</dbReference>
<dbReference type="Gene3D" id="2.40.50.100">
    <property type="match status" value="1"/>
</dbReference>
<evidence type="ECO:0000256" key="5">
    <source>
        <dbReference type="ARBA" id="ARBA00023267"/>
    </source>
</evidence>
<dbReference type="Pfam" id="PF00364">
    <property type="entry name" value="Biotin_lipoyl"/>
    <property type="match status" value="1"/>
</dbReference>
<dbReference type="InterPro" id="IPR011761">
    <property type="entry name" value="ATP-grasp"/>
</dbReference>
<dbReference type="GO" id="GO:0016874">
    <property type="term" value="F:ligase activity"/>
    <property type="evidence" value="ECO:0007669"/>
    <property type="project" value="UniProtKB-KW"/>
</dbReference>